<dbReference type="OMA" id="NGIMQLM"/>
<dbReference type="InterPro" id="IPR044880">
    <property type="entry name" value="NCX_ion-bd_dom_sf"/>
</dbReference>
<dbReference type="RefSeq" id="XP_013403403.1">
    <property type="nucleotide sequence ID" value="XM_013547949.1"/>
</dbReference>
<evidence type="ECO:0000313" key="23">
    <source>
        <dbReference type="RefSeq" id="XP_013403405.1"/>
    </source>
</evidence>
<keyword evidence="10" id="KW-0769">Symport</keyword>
<dbReference type="Proteomes" id="UP000085678">
    <property type="component" value="Unplaced"/>
</dbReference>
<keyword evidence="13" id="KW-0915">Sodium</keyword>
<comment type="similarity">
    <text evidence="2">Belongs to the Ca(2+):cation antiporter (CaCA) (TC 2.A.19) family. SLC24A subfamily.</text>
</comment>
<proteinExistence type="inferred from homology"/>
<keyword evidence="16" id="KW-0739">Sodium transport</keyword>
<evidence type="ECO:0000256" key="4">
    <source>
        <dbReference type="ARBA" id="ARBA00022449"/>
    </source>
</evidence>
<dbReference type="AlphaFoldDB" id="A0A1S3IYX2"/>
<dbReference type="InterPro" id="IPR004837">
    <property type="entry name" value="NaCa_Exmemb"/>
</dbReference>
<dbReference type="NCBIfam" id="TIGR00367">
    <property type="entry name" value="calcium/sodium antiporter"/>
    <property type="match status" value="1"/>
</dbReference>
<sequence length="636" mass="69970">MKAWRAKRCVRRKLRGSHLLVVSGTLAIGYLCFLCSFSDIIVPHLSEFEDGDHRVLTRRLLALDNNTTNGTTAKENKMYPPELFTIEQLRQGAVVLYVIGILYMFVALAVVCDEFFVPALGVITEKLGISEDVAGATFMAAGGSAPELFTSLIGLFVAHNNVGIGTIVGSAVFNILFVIGMCAVVSKGVLKLTWWPLFRDCVFYSCSLAMLIGFFKDGQIDIWESLLLLFWYFCYVTFMKFNHNIEPWVKSKLCKNRVTTVESASNQLIQHEKTERSTSLPILHGGTGRFRHGVVQLMIQTIDPLGTGHIHERAVNLHAIASLKVVIDGDSNMSPNPQSKNGIPSISNGRITINGTFTATNHYHPPGLVDNKSGGCTLTTVESLSDMETGFNGKQTSDNLAVVPSSGLPPDDAVSQATQDSANSEHEDPLEEEEEPLDISWPKTPRKRLTYILLAPIVFPLWITLPDVRRPEKKMWYPCSFIGSMLWIAFFTYLMVWWADSSGEAAGIPSEVMGITFLAAGTSVPDLITSVIVARKGYGDMAVSSSVGSNLFDVTVGLPFPWLLSAIIYWRPISVDSQGLYCSVVLLFLMLLFVVCSVAAFKWKMSKGLGVAMFVLYSGFLATSVLLVLGFFQCPF</sequence>
<feature type="domain" description="Sodium/calcium exchanger membrane region" evidence="19">
    <location>
        <begin position="98"/>
        <end position="239"/>
    </location>
</feature>
<evidence type="ECO:0000313" key="22">
    <source>
        <dbReference type="RefSeq" id="XP_013403404.1"/>
    </source>
</evidence>
<keyword evidence="15 18" id="KW-0472">Membrane</keyword>
<feature type="transmembrane region" description="Helical" evidence="18">
    <location>
        <begin position="20"/>
        <end position="42"/>
    </location>
</feature>
<feature type="transmembrane region" description="Helical" evidence="18">
    <location>
        <begin position="164"/>
        <end position="185"/>
    </location>
</feature>
<feature type="transmembrane region" description="Helical" evidence="18">
    <location>
        <begin position="554"/>
        <end position="573"/>
    </location>
</feature>
<name>A0A1S3IYX2_LINAN</name>
<dbReference type="RefSeq" id="XP_013403404.1">
    <property type="nucleotide sequence ID" value="XM_013547950.1"/>
</dbReference>
<organism evidence="20 23">
    <name type="scientific">Lingula anatina</name>
    <name type="common">Brachiopod</name>
    <name type="synonym">Lingula unguis</name>
    <dbReference type="NCBI Taxonomy" id="7574"/>
    <lineage>
        <taxon>Eukaryota</taxon>
        <taxon>Metazoa</taxon>
        <taxon>Spiralia</taxon>
        <taxon>Lophotrochozoa</taxon>
        <taxon>Brachiopoda</taxon>
        <taxon>Linguliformea</taxon>
        <taxon>Lingulata</taxon>
        <taxon>Lingulida</taxon>
        <taxon>Linguloidea</taxon>
        <taxon>Lingulidae</taxon>
        <taxon>Lingula</taxon>
    </lineage>
</organism>
<evidence type="ECO:0000256" key="12">
    <source>
        <dbReference type="ARBA" id="ARBA00022989"/>
    </source>
</evidence>
<dbReference type="OrthoDB" id="2127281at2759"/>
<evidence type="ECO:0000256" key="3">
    <source>
        <dbReference type="ARBA" id="ARBA00022448"/>
    </source>
</evidence>
<feature type="region of interest" description="Disordered" evidence="17">
    <location>
        <begin position="389"/>
        <end position="437"/>
    </location>
</feature>
<feature type="transmembrane region" description="Helical" evidence="18">
    <location>
        <begin position="197"/>
        <end position="216"/>
    </location>
</feature>
<dbReference type="GO" id="GO:0005262">
    <property type="term" value="F:calcium channel activity"/>
    <property type="evidence" value="ECO:0007669"/>
    <property type="project" value="TreeGrafter"/>
</dbReference>
<feature type="transmembrane region" description="Helical" evidence="18">
    <location>
        <begin position="475"/>
        <end position="500"/>
    </location>
</feature>
<evidence type="ECO:0000256" key="5">
    <source>
        <dbReference type="ARBA" id="ARBA00022538"/>
    </source>
</evidence>
<feature type="domain" description="Sodium/calcium exchanger membrane region" evidence="19">
    <location>
        <begin position="478"/>
        <end position="625"/>
    </location>
</feature>
<dbReference type="PANTHER" id="PTHR10846:SF72">
    <property type="entry name" value="SODIUM_POTASSIUM_CALCIUM EXCHANGER NCKX30C"/>
    <property type="match status" value="1"/>
</dbReference>
<dbReference type="GO" id="GO:0015293">
    <property type="term" value="F:symporter activity"/>
    <property type="evidence" value="ECO:0007669"/>
    <property type="project" value="UniProtKB-KW"/>
</dbReference>
<evidence type="ECO:0000256" key="11">
    <source>
        <dbReference type="ARBA" id="ARBA00022958"/>
    </source>
</evidence>
<reference evidence="21 22" key="1">
    <citation type="submission" date="2025-04" db="UniProtKB">
        <authorList>
            <consortium name="RefSeq"/>
        </authorList>
    </citation>
    <scope>IDENTIFICATION</scope>
    <source>
        <tissue evidence="21 22">Gonads</tissue>
    </source>
</reference>
<dbReference type="STRING" id="7574.A0A1S3IYX2"/>
<evidence type="ECO:0000256" key="8">
    <source>
        <dbReference type="ARBA" id="ARBA00022729"/>
    </source>
</evidence>
<keyword evidence="6" id="KW-0109">Calcium transport</keyword>
<evidence type="ECO:0000256" key="17">
    <source>
        <dbReference type="SAM" id="MobiDB-lite"/>
    </source>
</evidence>
<evidence type="ECO:0000313" key="21">
    <source>
        <dbReference type="RefSeq" id="XP_013403403.1"/>
    </source>
</evidence>
<evidence type="ECO:0000256" key="16">
    <source>
        <dbReference type="ARBA" id="ARBA00023201"/>
    </source>
</evidence>
<keyword evidence="3" id="KW-0813">Transport</keyword>
<keyword evidence="20" id="KW-1185">Reference proteome</keyword>
<evidence type="ECO:0000256" key="10">
    <source>
        <dbReference type="ARBA" id="ARBA00022847"/>
    </source>
</evidence>
<evidence type="ECO:0000256" key="14">
    <source>
        <dbReference type="ARBA" id="ARBA00023065"/>
    </source>
</evidence>
<feature type="transmembrane region" description="Helical" evidence="18">
    <location>
        <begin position="609"/>
        <end position="632"/>
    </location>
</feature>
<evidence type="ECO:0000256" key="18">
    <source>
        <dbReference type="SAM" id="Phobius"/>
    </source>
</evidence>
<dbReference type="RefSeq" id="XP_013403405.1">
    <property type="nucleotide sequence ID" value="XM_013547951.1"/>
</dbReference>
<evidence type="ECO:0000256" key="13">
    <source>
        <dbReference type="ARBA" id="ARBA00023053"/>
    </source>
</evidence>
<dbReference type="KEGG" id="lak:106168774"/>
<evidence type="ECO:0000256" key="9">
    <source>
        <dbReference type="ARBA" id="ARBA00022837"/>
    </source>
</evidence>
<evidence type="ECO:0000256" key="1">
    <source>
        <dbReference type="ARBA" id="ARBA00004141"/>
    </source>
</evidence>
<feature type="transmembrane region" description="Helical" evidence="18">
    <location>
        <begin position="94"/>
        <end position="112"/>
    </location>
</feature>
<feature type="compositionally biased region" description="Acidic residues" evidence="17">
    <location>
        <begin position="428"/>
        <end position="437"/>
    </location>
</feature>
<keyword evidence="7 18" id="KW-0812">Transmembrane</keyword>
<gene>
    <name evidence="21 22 23" type="primary">LOC106168774</name>
</gene>
<dbReference type="FunFam" id="1.20.1420.30:FF:000004">
    <property type="entry name" value="Sodium/potassium/calcium exchanger 2 isoform 1"/>
    <property type="match status" value="1"/>
</dbReference>
<keyword evidence="9" id="KW-0106">Calcium</keyword>
<evidence type="ECO:0000256" key="6">
    <source>
        <dbReference type="ARBA" id="ARBA00022568"/>
    </source>
</evidence>
<evidence type="ECO:0000256" key="7">
    <source>
        <dbReference type="ARBA" id="ARBA00022692"/>
    </source>
</evidence>
<keyword evidence="14" id="KW-0406">Ion transport</keyword>
<dbReference type="InterPro" id="IPR004481">
    <property type="entry name" value="K/Na/Ca-exchanger"/>
</dbReference>
<dbReference type="FunFam" id="1.20.1420.30:FF:000009">
    <property type="entry name" value="sodium/potassium/calcium exchanger 5 isoform X2"/>
    <property type="match status" value="1"/>
</dbReference>
<dbReference type="GO" id="GO:0005886">
    <property type="term" value="C:plasma membrane"/>
    <property type="evidence" value="ECO:0007669"/>
    <property type="project" value="TreeGrafter"/>
</dbReference>
<keyword evidence="11" id="KW-0630">Potassium</keyword>
<feature type="transmembrane region" description="Helical" evidence="18">
    <location>
        <begin position="580"/>
        <end position="603"/>
    </location>
</feature>
<dbReference type="GO" id="GO:0008273">
    <property type="term" value="F:calcium, potassium:sodium antiporter activity"/>
    <property type="evidence" value="ECO:0007669"/>
    <property type="project" value="TreeGrafter"/>
</dbReference>
<dbReference type="GO" id="GO:0006874">
    <property type="term" value="P:intracellular calcium ion homeostasis"/>
    <property type="evidence" value="ECO:0007669"/>
    <property type="project" value="TreeGrafter"/>
</dbReference>
<feature type="transmembrane region" description="Helical" evidence="18">
    <location>
        <begin position="222"/>
        <end position="241"/>
    </location>
</feature>
<comment type="subcellular location">
    <subcellularLocation>
        <location evidence="1">Membrane</location>
        <topology evidence="1">Multi-pass membrane protein</topology>
    </subcellularLocation>
</comment>
<dbReference type="Pfam" id="PF01699">
    <property type="entry name" value="Na_Ca_ex"/>
    <property type="match status" value="2"/>
</dbReference>
<dbReference type="GeneID" id="106168774"/>
<dbReference type="PANTHER" id="PTHR10846">
    <property type="entry name" value="SODIUM/POTASSIUM/CALCIUM EXCHANGER"/>
    <property type="match status" value="1"/>
</dbReference>
<protein>
    <submittedName>
        <fullName evidence="21 22">Sodium/potassium/calcium exchanger Nckx30C isoform X1</fullName>
    </submittedName>
</protein>
<feature type="transmembrane region" description="Helical" evidence="18">
    <location>
        <begin position="449"/>
        <end position="469"/>
    </location>
</feature>
<keyword evidence="8" id="KW-0732">Signal</keyword>
<evidence type="ECO:0000256" key="2">
    <source>
        <dbReference type="ARBA" id="ARBA00005364"/>
    </source>
</evidence>
<feature type="transmembrane region" description="Helical" evidence="18">
    <location>
        <begin position="512"/>
        <end position="534"/>
    </location>
</feature>
<evidence type="ECO:0000256" key="15">
    <source>
        <dbReference type="ARBA" id="ARBA00023136"/>
    </source>
</evidence>
<evidence type="ECO:0000313" key="20">
    <source>
        <dbReference type="Proteomes" id="UP000085678"/>
    </source>
</evidence>
<keyword evidence="5" id="KW-0633">Potassium transport</keyword>
<accession>A0A1S3IYX2</accession>
<dbReference type="Gene3D" id="1.20.1420.30">
    <property type="entry name" value="NCX, central ion-binding region"/>
    <property type="match status" value="2"/>
</dbReference>
<evidence type="ECO:0000259" key="19">
    <source>
        <dbReference type="Pfam" id="PF01699"/>
    </source>
</evidence>
<keyword evidence="4" id="KW-0050">Antiport</keyword>
<keyword evidence="12 18" id="KW-1133">Transmembrane helix</keyword>